<evidence type="ECO:0000256" key="3">
    <source>
        <dbReference type="ARBA" id="ARBA00022960"/>
    </source>
</evidence>
<gene>
    <name evidence="7" type="primary">mreC</name>
    <name evidence="7" type="ORF">GS399_09115</name>
</gene>
<organism evidence="7 8">
    <name type="scientific">Hufsiella arboris</name>
    <dbReference type="NCBI Taxonomy" id="2695275"/>
    <lineage>
        <taxon>Bacteria</taxon>
        <taxon>Pseudomonadati</taxon>
        <taxon>Bacteroidota</taxon>
        <taxon>Sphingobacteriia</taxon>
        <taxon>Sphingobacteriales</taxon>
        <taxon>Sphingobacteriaceae</taxon>
        <taxon>Hufsiella</taxon>
    </lineage>
</organism>
<proteinExistence type="inferred from homology"/>
<feature type="domain" description="Rod shape-determining protein MreC beta-barrel core" evidence="6">
    <location>
        <begin position="111"/>
        <end position="259"/>
    </location>
</feature>
<dbReference type="InterPro" id="IPR055342">
    <property type="entry name" value="MreC_beta-barrel_core"/>
</dbReference>
<keyword evidence="8" id="KW-1185">Reference proteome</keyword>
<dbReference type="GO" id="GO:0008360">
    <property type="term" value="P:regulation of cell shape"/>
    <property type="evidence" value="ECO:0007669"/>
    <property type="project" value="UniProtKB-KW"/>
</dbReference>
<dbReference type="Gene3D" id="2.40.10.340">
    <property type="entry name" value="Rod shape-determining protein MreC, domain 1"/>
    <property type="match status" value="1"/>
</dbReference>
<evidence type="ECO:0000256" key="1">
    <source>
        <dbReference type="ARBA" id="ARBA00009369"/>
    </source>
</evidence>
<sequence>MRNLWIFLSKYNAFFLFIIFFVISFVLLVRNNSYQHATAFNSSNQIIGTAFSQVNDLKSYLSLKQTNESLAKENAQLRAQLKNSLYADTVESNKVNDTVAHQQYSYIVARVVNNSIHQKNNYITINRGKKQGITKDMGVICPTGIVGIVQDVSDNFATIRTLLHSESRISASIAGSNAFGSLVWGEGNYRPDYSILEDVPNHIIVKRGQKVVTSGFSLFPKNLPIGTITKTDKQGGNNFLDIEVKLSTDFSTLEYVYVVNNLMTQEQKTLETNSTKNE</sequence>
<dbReference type="PANTHER" id="PTHR34138">
    <property type="entry name" value="CELL SHAPE-DETERMINING PROTEIN MREC"/>
    <property type="match status" value="1"/>
</dbReference>
<comment type="similarity">
    <text evidence="1">Belongs to the MreC family.</text>
</comment>
<evidence type="ECO:0000256" key="2">
    <source>
        <dbReference type="ARBA" id="ARBA00013855"/>
    </source>
</evidence>
<dbReference type="PANTHER" id="PTHR34138:SF1">
    <property type="entry name" value="CELL SHAPE-DETERMINING PROTEIN MREC"/>
    <property type="match status" value="1"/>
</dbReference>
<dbReference type="EMBL" id="WVHT01000003">
    <property type="protein sequence ID" value="MXV51127.1"/>
    <property type="molecule type" value="Genomic_DNA"/>
</dbReference>
<dbReference type="Pfam" id="PF04085">
    <property type="entry name" value="MreC"/>
    <property type="match status" value="1"/>
</dbReference>
<evidence type="ECO:0000313" key="7">
    <source>
        <dbReference type="EMBL" id="MXV51127.1"/>
    </source>
</evidence>
<keyword evidence="5" id="KW-1133">Transmembrane helix</keyword>
<protein>
    <recommendedName>
        <fullName evidence="2">Cell shape-determining protein MreC</fullName>
    </recommendedName>
    <alternativeName>
        <fullName evidence="4">Cell shape protein MreC</fullName>
    </alternativeName>
</protein>
<dbReference type="GO" id="GO:0005886">
    <property type="term" value="C:plasma membrane"/>
    <property type="evidence" value="ECO:0007669"/>
    <property type="project" value="TreeGrafter"/>
</dbReference>
<reference evidence="7 8" key="1">
    <citation type="submission" date="2019-11" db="EMBL/GenBank/DDBJ databases">
        <title>Pedobacter sp. HMF7647 Genome sequencing and assembly.</title>
        <authorList>
            <person name="Kang H."/>
            <person name="Kim H."/>
            <person name="Joh K."/>
        </authorList>
    </citation>
    <scope>NUCLEOTIDE SEQUENCE [LARGE SCALE GENOMIC DNA]</scope>
    <source>
        <strain evidence="7 8">HMF7647</strain>
    </source>
</reference>
<dbReference type="InterPro" id="IPR042177">
    <property type="entry name" value="Cell/Rod_1"/>
</dbReference>
<dbReference type="Gene3D" id="2.40.10.350">
    <property type="entry name" value="Rod shape-determining protein MreC, domain 2"/>
    <property type="match status" value="1"/>
</dbReference>
<dbReference type="InterPro" id="IPR042175">
    <property type="entry name" value="Cell/Rod_MreC_2"/>
</dbReference>
<dbReference type="AlphaFoldDB" id="A0A7K1Y971"/>
<keyword evidence="5" id="KW-0472">Membrane</keyword>
<accession>A0A7K1Y971</accession>
<dbReference type="RefSeq" id="WP_160844294.1">
    <property type="nucleotide sequence ID" value="NZ_WVHT01000003.1"/>
</dbReference>
<comment type="caution">
    <text evidence="7">The sequence shown here is derived from an EMBL/GenBank/DDBJ whole genome shotgun (WGS) entry which is preliminary data.</text>
</comment>
<evidence type="ECO:0000313" key="8">
    <source>
        <dbReference type="Proteomes" id="UP000466586"/>
    </source>
</evidence>
<feature type="transmembrane region" description="Helical" evidence="5">
    <location>
        <begin position="12"/>
        <end position="29"/>
    </location>
</feature>
<keyword evidence="3" id="KW-0133">Cell shape</keyword>
<dbReference type="NCBIfam" id="NF010532">
    <property type="entry name" value="PRK13922.9-3"/>
    <property type="match status" value="1"/>
</dbReference>
<evidence type="ECO:0000256" key="5">
    <source>
        <dbReference type="SAM" id="Phobius"/>
    </source>
</evidence>
<evidence type="ECO:0000256" key="4">
    <source>
        <dbReference type="ARBA" id="ARBA00032089"/>
    </source>
</evidence>
<name>A0A7K1Y971_9SPHI</name>
<evidence type="ECO:0000259" key="6">
    <source>
        <dbReference type="Pfam" id="PF04085"/>
    </source>
</evidence>
<keyword evidence="5" id="KW-0812">Transmembrane</keyword>
<dbReference type="InterPro" id="IPR007221">
    <property type="entry name" value="MreC"/>
</dbReference>
<dbReference type="NCBIfam" id="TIGR00219">
    <property type="entry name" value="mreC"/>
    <property type="match status" value="1"/>
</dbReference>
<dbReference type="Proteomes" id="UP000466586">
    <property type="component" value="Unassembled WGS sequence"/>
</dbReference>